<dbReference type="EMBL" id="AYZQ01000001">
    <property type="protein sequence ID" value="KRM72927.1"/>
    <property type="molecule type" value="Genomic_DNA"/>
</dbReference>
<name>A0A0R2B126_9LACO</name>
<protein>
    <submittedName>
        <fullName evidence="2">Fe-S cluster assembly ABC-type transport system, permease component</fullName>
    </submittedName>
</protein>
<feature type="domain" description="SUF system FeS cluster assembly SufBD core" evidence="1">
    <location>
        <begin position="75"/>
        <end position="291"/>
    </location>
</feature>
<dbReference type="RefSeq" id="WP_057893934.1">
    <property type="nucleotide sequence ID" value="NZ_AYZQ01000001.1"/>
</dbReference>
<dbReference type="InterPro" id="IPR037284">
    <property type="entry name" value="SUF_FeS_clus_asmbl_SufBD_sf"/>
</dbReference>
<dbReference type="PANTHER" id="PTHR43575:SF1">
    <property type="entry name" value="PROTEIN ABCI7, CHLOROPLASTIC"/>
    <property type="match status" value="1"/>
</dbReference>
<proteinExistence type="predicted"/>
<dbReference type="AlphaFoldDB" id="A0A0R2B126"/>
<dbReference type="InterPro" id="IPR055346">
    <property type="entry name" value="Fe-S_cluster_assembly_SufBD"/>
</dbReference>
<reference evidence="2 3" key="1">
    <citation type="journal article" date="2015" name="Genome Announc.">
        <title>Expanding the biotechnology potential of lactobacilli through comparative genomics of 213 strains and associated genera.</title>
        <authorList>
            <person name="Sun Z."/>
            <person name="Harris H.M."/>
            <person name="McCann A."/>
            <person name="Guo C."/>
            <person name="Argimon S."/>
            <person name="Zhang W."/>
            <person name="Yang X."/>
            <person name="Jeffery I.B."/>
            <person name="Cooney J.C."/>
            <person name="Kagawa T.F."/>
            <person name="Liu W."/>
            <person name="Song Y."/>
            <person name="Salvetti E."/>
            <person name="Wrobel A."/>
            <person name="Rasinkangas P."/>
            <person name="Parkhill J."/>
            <person name="Rea M.C."/>
            <person name="O'Sullivan O."/>
            <person name="Ritari J."/>
            <person name="Douillard F.P."/>
            <person name="Paul Ross R."/>
            <person name="Yang R."/>
            <person name="Briner A.E."/>
            <person name="Felis G.E."/>
            <person name="de Vos W.M."/>
            <person name="Barrangou R."/>
            <person name="Klaenhammer T.R."/>
            <person name="Caufield P.W."/>
            <person name="Cui Y."/>
            <person name="Zhang H."/>
            <person name="O'Toole P.W."/>
        </authorList>
    </citation>
    <scope>NUCLEOTIDE SEQUENCE [LARGE SCALE GENOMIC DNA]</scope>
    <source>
        <strain evidence="2 3">DSM 23927</strain>
    </source>
</reference>
<dbReference type="GO" id="GO:0016226">
    <property type="term" value="P:iron-sulfur cluster assembly"/>
    <property type="evidence" value="ECO:0007669"/>
    <property type="project" value="InterPro"/>
</dbReference>
<sequence>MWPNLPKIPYQRYTKTKTVGGAITVTPATLPLQSGQYAGQNELENWLLVDQPISRIAVPANLEMVSISGNGGGALVVDVADNAVVTIMEHWHSQGESLGLLVILNVGANAQVTYINDDQFHSQVAVIDRVANVGEHATLDWTVAGFNQSAGFGLLQTNLLGRFAKATVNVGALAAGKQHFGYTTQIENIGQKTVGHINQRGVITDSAHLIFNGIGHIVQGARGSDNQQENRVLMLSDGARGDANPLLLIDENDVTAGHAASVARVDANQLYYLMSRGLPKAQAQRMVIRGFLDAGLVGIDGELRQDLFAQIERTLLNGLEK</sequence>
<evidence type="ECO:0000259" key="1">
    <source>
        <dbReference type="Pfam" id="PF01458"/>
    </source>
</evidence>
<evidence type="ECO:0000313" key="2">
    <source>
        <dbReference type="EMBL" id="KRM72927.1"/>
    </source>
</evidence>
<dbReference type="Proteomes" id="UP000051672">
    <property type="component" value="Unassembled WGS sequence"/>
</dbReference>
<dbReference type="PATRIC" id="fig|1423727.3.peg.643"/>
<dbReference type="STRING" id="1423727.FC34_GL000639"/>
<comment type="caution">
    <text evidence="2">The sequence shown here is derived from an EMBL/GenBank/DDBJ whole genome shotgun (WGS) entry which is preliminary data.</text>
</comment>
<dbReference type="SUPFAM" id="SSF101960">
    <property type="entry name" value="Stabilizer of iron transporter SufD"/>
    <property type="match status" value="1"/>
</dbReference>
<dbReference type="Pfam" id="PF01458">
    <property type="entry name" value="SUFBD_core"/>
    <property type="match status" value="1"/>
</dbReference>
<dbReference type="InterPro" id="IPR000825">
    <property type="entry name" value="SUF_FeS_clus_asmbl_SufBD_core"/>
</dbReference>
<dbReference type="PANTHER" id="PTHR43575">
    <property type="entry name" value="PROTEIN ABCI7, CHLOROPLASTIC"/>
    <property type="match status" value="1"/>
</dbReference>
<evidence type="ECO:0000313" key="3">
    <source>
        <dbReference type="Proteomes" id="UP000051672"/>
    </source>
</evidence>
<accession>A0A0R2B126</accession>
<organism evidence="2 3">
    <name type="scientific">Lacticaseibacillus brantae DSM 23927</name>
    <dbReference type="NCBI Taxonomy" id="1423727"/>
    <lineage>
        <taxon>Bacteria</taxon>
        <taxon>Bacillati</taxon>
        <taxon>Bacillota</taxon>
        <taxon>Bacilli</taxon>
        <taxon>Lactobacillales</taxon>
        <taxon>Lactobacillaceae</taxon>
        <taxon>Lacticaseibacillus</taxon>
    </lineage>
</organism>
<gene>
    <name evidence="2" type="ORF">FC34_GL000639</name>
</gene>
<dbReference type="OrthoDB" id="9803529at2"/>
<keyword evidence="3" id="KW-1185">Reference proteome</keyword>